<evidence type="ECO:0000256" key="1">
    <source>
        <dbReference type="SAM" id="MobiDB-lite"/>
    </source>
</evidence>
<dbReference type="RefSeq" id="WP_085440099.1">
    <property type="nucleotide sequence ID" value="NZ_LVJN01000007.1"/>
</dbReference>
<dbReference type="NCBIfam" id="NF006718">
    <property type="entry name" value="PRK09256.1"/>
    <property type="match status" value="1"/>
</dbReference>
<accession>A0A1Y2KAD5</accession>
<evidence type="ECO:0000313" key="3">
    <source>
        <dbReference type="EMBL" id="OSM08486.1"/>
    </source>
</evidence>
<dbReference type="GO" id="GO:0004045">
    <property type="term" value="F:peptidyl-tRNA hydrolase activity"/>
    <property type="evidence" value="ECO:0007669"/>
    <property type="project" value="TreeGrafter"/>
</dbReference>
<sequence>MDDLVITESLTIPAGDLMESFIRASGSGGQNVNKVSTAVQLRFSAKRCTVLSQEMFQRLKGIAGSRMTKDGELIIDARRFRTQVGNQLDARERLAELIRQALERPKTRRPTKRTLGSKKRRLEGKRNRAQIKQGRKRIQLD</sequence>
<dbReference type="InterPro" id="IPR000352">
    <property type="entry name" value="Pep_chain_release_fac_I"/>
</dbReference>
<gene>
    <name evidence="3" type="ORF">MAIT1_04659</name>
</gene>
<comment type="caution">
    <text evidence="3">The sequence shown here is derived from an EMBL/GenBank/DDBJ whole genome shotgun (WGS) entry which is preliminary data.</text>
</comment>
<organism evidence="3 4">
    <name type="scientific">Magnetofaba australis IT-1</name>
    <dbReference type="NCBI Taxonomy" id="1434232"/>
    <lineage>
        <taxon>Bacteria</taxon>
        <taxon>Pseudomonadati</taxon>
        <taxon>Pseudomonadota</taxon>
        <taxon>Magnetococcia</taxon>
        <taxon>Magnetococcales</taxon>
        <taxon>Magnetococcaceae</taxon>
        <taxon>Magnetofaba</taxon>
    </lineage>
</organism>
<dbReference type="Pfam" id="PF00472">
    <property type="entry name" value="RF-1"/>
    <property type="match status" value="1"/>
</dbReference>
<dbReference type="SUPFAM" id="SSF110916">
    <property type="entry name" value="Peptidyl-tRNA hydrolase domain-like"/>
    <property type="match status" value="1"/>
</dbReference>
<evidence type="ECO:0000259" key="2">
    <source>
        <dbReference type="PROSITE" id="PS00745"/>
    </source>
</evidence>
<dbReference type="GO" id="GO:0043022">
    <property type="term" value="F:ribosome binding"/>
    <property type="evidence" value="ECO:0007669"/>
    <property type="project" value="TreeGrafter"/>
</dbReference>
<feature type="domain" description="Prokaryotic-type class I peptide chain release factors" evidence="2">
    <location>
        <begin position="23"/>
        <end position="39"/>
    </location>
</feature>
<keyword evidence="4" id="KW-1185">Reference proteome</keyword>
<dbReference type="AlphaFoldDB" id="A0A1Y2KAD5"/>
<name>A0A1Y2KAD5_9PROT</name>
<reference evidence="3 4" key="1">
    <citation type="journal article" date="2016" name="BMC Genomics">
        <title>Combined genomic and structural analyses of a cultured magnetotactic bacterium reveals its niche adaptation to a dynamic environment.</title>
        <authorList>
            <person name="Araujo A.C."/>
            <person name="Morillo V."/>
            <person name="Cypriano J."/>
            <person name="Teixeira L.C."/>
            <person name="Leao P."/>
            <person name="Lyra S."/>
            <person name="Almeida L.G."/>
            <person name="Bazylinski D.A."/>
            <person name="Vasconcellos A.T."/>
            <person name="Abreu F."/>
            <person name="Lins U."/>
        </authorList>
    </citation>
    <scope>NUCLEOTIDE SEQUENCE [LARGE SCALE GENOMIC DNA]</scope>
    <source>
        <strain evidence="3 4">IT-1</strain>
    </source>
</reference>
<dbReference type="Proteomes" id="UP000194003">
    <property type="component" value="Unassembled WGS sequence"/>
</dbReference>
<proteinExistence type="predicted"/>
<dbReference type="PANTHER" id="PTHR47814">
    <property type="entry name" value="PEPTIDYL-TRNA HYDROLASE ARFB"/>
    <property type="match status" value="1"/>
</dbReference>
<dbReference type="GO" id="GO:0072344">
    <property type="term" value="P:rescue of stalled ribosome"/>
    <property type="evidence" value="ECO:0007669"/>
    <property type="project" value="TreeGrafter"/>
</dbReference>
<dbReference type="PANTHER" id="PTHR47814:SF1">
    <property type="entry name" value="PEPTIDYL-TRNA HYDROLASE ARFB"/>
    <property type="match status" value="1"/>
</dbReference>
<dbReference type="PROSITE" id="PS00745">
    <property type="entry name" value="RF_PROK_I"/>
    <property type="match status" value="1"/>
</dbReference>
<dbReference type="STRING" id="1434232.MAIT1_04659"/>
<dbReference type="Gene3D" id="3.30.160.20">
    <property type="match status" value="1"/>
</dbReference>
<dbReference type="OrthoDB" id="9815709at2"/>
<feature type="compositionally biased region" description="Basic residues" evidence="1">
    <location>
        <begin position="106"/>
        <end position="141"/>
    </location>
</feature>
<protein>
    <submittedName>
        <fullName evidence="3">Putative ribosome-associated protein</fullName>
    </submittedName>
</protein>
<dbReference type="EMBL" id="LVJN01000007">
    <property type="protein sequence ID" value="OSM08486.1"/>
    <property type="molecule type" value="Genomic_DNA"/>
</dbReference>
<feature type="region of interest" description="Disordered" evidence="1">
    <location>
        <begin position="101"/>
        <end position="141"/>
    </location>
</feature>
<dbReference type="GO" id="GO:0003747">
    <property type="term" value="F:translation release factor activity"/>
    <property type="evidence" value="ECO:0007669"/>
    <property type="project" value="InterPro"/>
</dbReference>
<evidence type="ECO:0000313" key="4">
    <source>
        <dbReference type="Proteomes" id="UP000194003"/>
    </source>
</evidence>